<accession>A0A4Y2L727</accession>
<sequence length="139" mass="15544">MTSLYDKLESYLRALGTLGVMTDKCASILYPMVESCFLEEFLRAWNRCPSSCSSADAKQRLTNLMNFFRTEIEGEERINLSVAGCGLNEKCSTQTFKKKQWHNGRNKTSTSANFLTSSAKDSKQSCVFCTGTHSSADCF</sequence>
<comment type="caution">
    <text evidence="1">The sequence shown here is derived from an EMBL/GenBank/DDBJ whole genome shotgun (WGS) entry which is preliminary data.</text>
</comment>
<evidence type="ECO:0000313" key="1">
    <source>
        <dbReference type="EMBL" id="GBN10294.1"/>
    </source>
</evidence>
<dbReference type="EMBL" id="BGPR01005448">
    <property type="protein sequence ID" value="GBN10294.1"/>
    <property type="molecule type" value="Genomic_DNA"/>
</dbReference>
<evidence type="ECO:0000313" key="2">
    <source>
        <dbReference type="Proteomes" id="UP000499080"/>
    </source>
</evidence>
<protein>
    <submittedName>
        <fullName evidence="1">Uncharacterized protein</fullName>
    </submittedName>
</protein>
<gene>
    <name evidence="1" type="ORF">AVEN_54462_1</name>
</gene>
<name>A0A4Y2L727_ARAVE</name>
<dbReference type="OrthoDB" id="6426306at2759"/>
<dbReference type="AlphaFoldDB" id="A0A4Y2L727"/>
<dbReference type="Proteomes" id="UP000499080">
    <property type="component" value="Unassembled WGS sequence"/>
</dbReference>
<proteinExistence type="predicted"/>
<organism evidence="1 2">
    <name type="scientific">Araneus ventricosus</name>
    <name type="common">Orbweaver spider</name>
    <name type="synonym">Epeira ventricosa</name>
    <dbReference type="NCBI Taxonomy" id="182803"/>
    <lineage>
        <taxon>Eukaryota</taxon>
        <taxon>Metazoa</taxon>
        <taxon>Ecdysozoa</taxon>
        <taxon>Arthropoda</taxon>
        <taxon>Chelicerata</taxon>
        <taxon>Arachnida</taxon>
        <taxon>Araneae</taxon>
        <taxon>Araneomorphae</taxon>
        <taxon>Entelegynae</taxon>
        <taxon>Araneoidea</taxon>
        <taxon>Araneidae</taxon>
        <taxon>Araneus</taxon>
    </lineage>
</organism>
<reference evidence="1 2" key="1">
    <citation type="journal article" date="2019" name="Sci. Rep.">
        <title>Orb-weaving spider Araneus ventricosus genome elucidates the spidroin gene catalogue.</title>
        <authorList>
            <person name="Kono N."/>
            <person name="Nakamura H."/>
            <person name="Ohtoshi R."/>
            <person name="Moran D.A.P."/>
            <person name="Shinohara A."/>
            <person name="Yoshida Y."/>
            <person name="Fujiwara M."/>
            <person name="Mori M."/>
            <person name="Tomita M."/>
            <person name="Arakawa K."/>
        </authorList>
    </citation>
    <scope>NUCLEOTIDE SEQUENCE [LARGE SCALE GENOMIC DNA]</scope>
</reference>
<keyword evidence="2" id="KW-1185">Reference proteome</keyword>